<reference evidence="2" key="1">
    <citation type="submission" date="2024-05" db="EMBL/GenBank/DDBJ databases">
        <authorList>
            <person name="Yang L."/>
            <person name="Pan L."/>
        </authorList>
    </citation>
    <scope>NUCLEOTIDE SEQUENCE</scope>
    <source>
        <strain evidence="2">FCG-7</strain>
    </source>
</reference>
<dbReference type="InterPro" id="IPR012349">
    <property type="entry name" value="Split_barrel_FMN-bd"/>
</dbReference>
<organism evidence="2">
    <name type="scientific">Chitinibacter mangrovi</name>
    <dbReference type="NCBI Taxonomy" id="3153927"/>
    <lineage>
        <taxon>Bacteria</taxon>
        <taxon>Pseudomonadati</taxon>
        <taxon>Pseudomonadota</taxon>
        <taxon>Betaproteobacteria</taxon>
        <taxon>Neisseriales</taxon>
        <taxon>Chitinibacteraceae</taxon>
        <taxon>Chitinibacter</taxon>
    </lineage>
</organism>
<dbReference type="AlphaFoldDB" id="A0AAU7F6R7"/>
<dbReference type="PANTHER" id="PTHR13343:SF17">
    <property type="entry name" value="CELLULAR REPRESSOR OF E1A-STIMULATED GENES, ISOFORM A"/>
    <property type="match status" value="1"/>
</dbReference>
<proteinExistence type="predicted"/>
<evidence type="ECO:0000259" key="1">
    <source>
        <dbReference type="Pfam" id="PF01243"/>
    </source>
</evidence>
<dbReference type="PANTHER" id="PTHR13343">
    <property type="entry name" value="CREG1 PROTEIN"/>
    <property type="match status" value="1"/>
</dbReference>
<gene>
    <name evidence="2" type="ORF">ABHF33_10250</name>
</gene>
<dbReference type="GO" id="GO:0005737">
    <property type="term" value="C:cytoplasm"/>
    <property type="evidence" value="ECO:0007669"/>
    <property type="project" value="UniProtKB-ARBA"/>
</dbReference>
<dbReference type="EMBL" id="CP157355">
    <property type="protein sequence ID" value="XBL99452.1"/>
    <property type="molecule type" value="Genomic_DNA"/>
</dbReference>
<dbReference type="SUPFAM" id="SSF50475">
    <property type="entry name" value="FMN-binding split barrel"/>
    <property type="match status" value="1"/>
</dbReference>
<dbReference type="InterPro" id="IPR037119">
    <property type="entry name" value="Haem_oxidase_HugZ-like_sf"/>
</dbReference>
<protein>
    <submittedName>
        <fullName evidence="2">Pyridoxamine 5'-phosphate oxidase family protein</fullName>
    </submittedName>
</protein>
<sequence length="211" mass="23273">MLWPEVMALIRRSRMLALATHSAHMPGYPHVSWLPTVADEAGRPLVMISRLAEHTQNILQDHKVSVLLHDDDMALEKARLTILGDLQPVAPDELLAARLARYNPQLAACLDMSDFSVWRLWPRRARLIAGFGRMGWVEGDEWESAAALTLAQEAELIAASVIGAGELLGVDLAGCDIRLGEQIRRFEFATICHDATGVAQALKHIARDITA</sequence>
<name>A0AAU7F6R7_9NEIS</name>
<accession>A0AAU7F6R7</accession>
<dbReference type="Gene3D" id="3.20.180.10">
    <property type="entry name" value="PNP-oxidase-like"/>
    <property type="match status" value="1"/>
</dbReference>
<dbReference type="Gene3D" id="2.30.110.10">
    <property type="entry name" value="Electron Transport, Fmn-binding Protein, Chain A"/>
    <property type="match status" value="1"/>
</dbReference>
<dbReference type="InterPro" id="IPR011576">
    <property type="entry name" value="Pyridox_Oxase_N"/>
</dbReference>
<feature type="domain" description="Pyridoxamine 5'-phosphate oxidase N-terminal" evidence="1">
    <location>
        <begin position="3"/>
        <end position="127"/>
    </location>
</feature>
<dbReference type="Pfam" id="PF01243">
    <property type="entry name" value="PNPOx_N"/>
    <property type="match status" value="1"/>
</dbReference>
<dbReference type="KEGG" id="cmav:ABHF33_10250"/>
<dbReference type="RefSeq" id="WP_348943876.1">
    <property type="nucleotide sequence ID" value="NZ_CP157355.1"/>
</dbReference>
<evidence type="ECO:0000313" key="2">
    <source>
        <dbReference type="EMBL" id="XBL99452.1"/>
    </source>
</evidence>